<dbReference type="Proteomes" id="UP001162992">
    <property type="component" value="Chromosome 16"/>
</dbReference>
<gene>
    <name evidence="1" type="ORF">O6H91_16G070900</name>
</gene>
<keyword evidence="2" id="KW-1185">Reference proteome</keyword>
<protein>
    <submittedName>
        <fullName evidence="1">Uncharacterized protein</fullName>
    </submittedName>
</protein>
<reference evidence="2" key="1">
    <citation type="journal article" date="2024" name="Proc. Natl. Acad. Sci. U.S.A.">
        <title>Extraordinary preservation of gene collinearity over three hundred million years revealed in homosporous lycophytes.</title>
        <authorList>
            <person name="Li C."/>
            <person name="Wickell D."/>
            <person name="Kuo L.Y."/>
            <person name="Chen X."/>
            <person name="Nie B."/>
            <person name="Liao X."/>
            <person name="Peng D."/>
            <person name="Ji J."/>
            <person name="Jenkins J."/>
            <person name="Williams M."/>
            <person name="Shu S."/>
            <person name="Plott C."/>
            <person name="Barry K."/>
            <person name="Rajasekar S."/>
            <person name="Grimwood J."/>
            <person name="Han X."/>
            <person name="Sun S."/>
            <person name="Hou Z."/>
            <person name="He W."/>
            <person name="Dai G."/>
            <person name="Sun C."/>
            <person name="Schmutz J."/>
            <person name="Leebens-Mack J.H."/>
            <person name="Li F.W."/>
            <person name="Wang L."/>
        </authorList>
    </citation>
    <scope>NUCLEOTIDE SEQUENCE [LARGE SCALE GENOMIC DNA]</scope>
    <source>
        <strain evidence="2">cv. PW_Plant_1</strain>
    </source>
</reference>
<sequence length="187" mass="19902">MEKGEAYRPRTYDMPGNFPQFAPRARAQSFDGVATPTAIARSRTIDFDLIDLILRISAIVLSIMAFSITAADHLFLESPSGKGLVAANVLAFLYSLCYIIFAVTGLGLFSPPVSEWINFILDQLLAYLLLSTFGAAAGIIGAACAGNHQSYCSKGAASVSMAFFAFMAVAASAIVSGFELAKQILQL</sequence>
<proteinExistence type="predicted"/>
<comment type="caution">
    <text evidence="1">The sequence shown here is derived from an EMBL/GenBank/DDBJ whole genome shotgun (WGS) entry which is preliminary data.</text>
</comment>
<evidence type="ECO:0000313" key="2">
    <source>
        <dbReference type="Proteomes" id="UP001162992"/>
    </source>
</evidence>
<organism evidence="1 2">
    <name type="scientific">Diphasiastrum complanatum</name>
    <name type="common">Issler's clubmoss</name>
    <name type="synonym">Lycopodium complanatum</name>
    <dbReference type="NCBI Taxonomy" id="34168"/>
    <lineage>
        <taxon>Eukaryota</taxon>
        <taxon>Viridiplantae</taxon>
        <taxon>Streptophyta</taxon>
        <taxon>Embryophyta</taxon>
        <taxon>Tracheophyta</taxon>
        <taxon>Lycopodiopsida</taxon>
        <taxon>Lycopodiales</taxon>
        <taxon>Lycopodiaceae</taxon>
        <taxon>Lycopodioideae</taxon>
        <taxon>Diphasiastrum</taxon>
    </lineage>
</organism>
<accession>A0ACC2BDH7</accession>
<dbReference type="EMBL" id="CM055107">
    <property type="protein sequence ID" value="KAJ7527790.1"/>
    <property type="molecule type" value="Genomic_DNA"/>
</dbReference>
<evidence type="ECO:0000313" key="1">
    <source>
        <dbReference type="EMBL" id="KAJ7527790.1"/>
    </source>
</evidence>
<name>A0ACC2BDH7_DIPCM</name>